<dbReference type="InterPro" id="IPR036388">
    <property type="entry name" value="WH-like_DNA-bd_sf"/>
</dbReference>
<evidence type="ECO:0000313" key="1">
    <source>
        <dbReference type="EMBL" id="SMA50972.1"/>
    </source>
</evidence>
<proteinExistence type="predicted"/>
<dbReference type="EMBL" id="FWPT01000024">
    <property type="protein sequence ID" value="SMA50972.1"/>
    <property type="molecule type" value="Genomic_DNA"/>
</dbReference>
<keyword evidence="2" id="KW-1185">Reference proteome</keyword>
<protein>
    <submittedName>
        <fullName evidence="1">Uncharacterized protein</fullName>
    </submittedName>
</protein>
<evidence type="ECO:0000313" key="2">
    <source>
        <dbReference type="Proteomes" id="UP000196573"/>
    </source>
</evidence>
<gene>
    <name evidence="1" type="ORF">EHSB41UT_04793</name>
</gene>
<dbReference type="AlphaFoldDB" id="A0A1X7AS50"/>
<organism evidence="1 2">
    <name type="scientific">Parendozoicomonas haliclonae</name>
    <dbReference type="NCBI Taxonomy" id="1960125"/>
    <lineage>
        <taxon>Bacteria</taxon>
        <taxon>Pseudomonadati</taxon>
        <taxon>Pseudomonadota</taxon>
        <taxon>Gammaproteobacteria</taxon>
        <taxon>Oceanospirillales</taxon>
        <taxon>Endozoicomonadaceae</taxon>
        <taxon>Parendozoicomonas</taxon>
    </lineage>
</organism>
<dbReference type="Proteomes" id="UP000196573">
    <property type="component" value="Unassembled WGS sequence"/>
</dbReference>
<reference evidence="1 2" key="1">
    <citation type="submission" date="2017-03" db="EMBL/GenBank/DDBJ databases">
        <authorList>
            <person name="Afonso C.L."/>
            <person name="Miller P.J."/>
            <person name="Scott M.A."/>
            <person name="Spackman E."/>
            <person name="Goraichik I."/>
            <person name="Dimitrov K.M."/>
            <person name="Suarez D.L."/>
            <person name="Swayne D.E."/>
        </authorList>
    </citation>
    <scope>NUCLEOTIDE SEQUENCE [LARGE SCALE GENOMIC DNA]</scope>
    <source>
        <strain evidence="1">SB41UT1</strain>
    </source>
</reference>
<sequence length="183" mass="21555">MMNNNNLSDKIEKVLIVKKDISAREIAEILNADKSTINRILYKDDRFVSLGSTPPRWKVKAVIPVYKEKEEYKQLDKWEGIPGYLGYKVGVSGKFARQRRDILDRIMTRDLPKVHSKEYMDEWGEINSQVRLQRLAGHLTVQHNTRKSSTFKTARTEWKLDLEYLKEKYHDGSWGWPRLTNTD</sequence>
<dbReference type="Gene3D" id="1.10.10.10">
    <property type="entry name" value="Winged helix-like DNA-binding domain superfamily/Winged helix DNA-binding domain"/>
    <property type="match status" value="1"/>
</dbReference>
<dbReference type="SUPFAM" id="SSF46785">
    <property type="entry name" value="Winged helix' DNA-binding domain"/>
    <property type="match status" value="1"/>
</dbReference>
<dbReference type="InterPro" id="IPR036390">
    <property type="entry name" value="WH_DNA-bd_sf"/>
</dbReference>
<accession>A0A1X7AS50</accession>
<dbReference type="RefSeq" id="WP_133060656.1">
    <property type="nucleotide sequence ID" value="NZ_CBCSCN010000015.1"/>
</dbReference>
<dbReference type="OrthoDB" id="6956919at2"/>
<name>A0A1X7AS50_9GAMM</name>